<evidence type="ECO:0000313" key="1">
    <source>
        <dbReference type="EMBL" id="SLN59844.1"/>
    </source>
</evidence>
<dbReference type="EMBL" id="FWFT01000006">
    <property type="protein sequence ID" value="SLN59844.1"/>
    <property type="molecule type" value="Genomic_DNA"/>
</dbReference>
<keyword evidence="2" id="KW-1185">Reference proteome</keyword>
<reference evidence="1 2" key="1">
    <citation type="submission" date="2017-03" db="EMBL/GenBank/DDBJ databases">
        <authorList>
            <person name="Afonso C.L."/>
            <person name="Miller P.J."/>
            <person name="Scott M.A."/>
            <person name="Spackman E."/>
            <person name="Goraichik I."/>
            <person name="Dimitrov K.M."/>
            <person name="Suarez D.L."/>
            <person name="Swayne D.E."/>
        </authorList>
    </citation>
    <scope>NUCLEOTIDE SEQUENCE [LARGE SCALE GENOMIC DNA]</scope>
    <source>
        <strain evidence="1 2">CECT 8397</strain>
    </source>
</reference>
<name>A0A1Y5TAT4_9RHOB</name>
<dbReference type="InterPro" id="IPR021791">
    <property type="entry name" value="Phage_TAC_11"/>
</dbReference>
<evidence type="ECO:0008006" key="3">
    <source>
        <dbReference type="Google" id="ProtNLM"/>
    </source>
</evidence>
<sequence>MSLSAQMPAHTPPFNPWAGEVALVLDGVPHRCKLTLGALAELEAALHADSLVALVKRFEAGGFSTRDVLALIVAGLRGGGWQGSARDLLSVEIEGGPVRAAEAAAELLARAFATP</sequence>
<evidence type="ECO:0000313" key="2">
    <source>
        <dbReference type="Proteomes" id="UP000193623"/>
    </source>
</evidence>
<protein>
    <recommendedName>
        <fullName evidence="3">Phage tail tube protein, GTA-gp10</fullName>
    </recommendedName>
</protein>
<gene>
    <name evidence="1" type="ORF">PSJ8397_03184</name>
</gene>
<dbReference type="Pfam" id="PF11836">
    <property type="entry name" value="Phage_TAC_11"/>
    <property type="match status" value="1"/>
</dbReference>
<organism evidence="1 2">
    <name type="scientific">Pseudooctadecabacter jejudonensis</name>
    <dbReference type="NCBI Taxonomy" id="1391910"/>
    <lineage>
        <taxon>Bacteria</taxon>
        <taxon>Pseudomonadati</taxon>
        <taxon>Pseudomonadota</taxon>
        <taxon>Alphaproteobacteria</taxon>
        <taxon>Rhodobacterales</taxon>
        <taxon>Paracoccaceae</taxon>
        <taxon>Pseudooctadecabacter</taxon>
    </lineage>
</organism>
<dbReference type="AlphaFoldDB" id="A0A1Y5TAT4"/>
<accession>A0A1Y5TAT4</accession>
<dbReference type="Proteomes" id="UP000193623">
    <property type="component" value="Unassembled WGS sequence"/>
</dbReference>
<proteinExistence type="predicted"/>